<feature type="region of interest" description="Disordered" evidence="1">
    <location>
        <begin position="54"/>
        <end position="104"/>
    </location>
</feature>
<proteinExistence type="predicted"/>
<keyword evidence="3" id="KW-1185">Reference proteome</keyword>
<evidence type="ECO:0000256" key="1">
    <source>
        <dbReference type="SAM" id="MobiDB-lite"/>
    </source>
</evidence>
<dbReference type="Proteomes" id="UP000479000">
    <property type="component" value="Unassembled WGS sequence"/>
</dbReference>
<dbReference type="EMBL" id="CADCXU010033348">
    <property type="protein sequence ID" value="CAB0018856.1"/>
    <property type="molecule type" value="Genomic_DNA"/>
</dbReference>
<evidence type="ECO:0000313" key="2">
    <source>
        <dbReference type="EMBL" id="CAB0018856.1"/>
    </source>
</evidence>
<sequence length="104" mass="11966">MYPDRDMTYLSNVNNQLTSKLAAWRAPASWYHYKSELTPGLLVDQRFAQTSVPLRSPACSELRPSSSSKRGQIGTRPGRQETRVRLRTVPHFGHYEKRQHPAKL</sequence>
<accession>A0A6H5HPL5</accession>
<feature type="compositionally biased region" description="Basic and acidic residues" evidence="1">
    <location>
        <begin position="93"/>
        <end position="104"/>
    </location>
</feature>
<evidence type="ECO:0000313" key="3">
    <source>
        <dbReference type="Proteomes" id="UP000479000"/>
    </source>
</evidence>
<feature type="non-terminal residue" evidence="2">
    <location>
        <position position="104"/>
    </location>
</feature>
<organism evidence="2 3">
    <name type="scientific">Nesidiocoris tenuis</name>
    <dbReference type="NCBI Taxonomy" id="355587"/>
    <lineage>
        <taxon>Eukaryota</taxon>
        <taxon>Metazoa</taxon>
        <taxon>Ecdysozoa</taxon>
        <taxon>Arthropoda</taxon>
        <taxon>Hexapoda</taxon>
        <taxon>Insecta</taxon>
        <taxon>Pterygota</taxon>
        <taxon>Neoptera</taxon>
        <taxon>Paraneoptera</taxon>
        <taxon>Hemiptera</taxon>
        <taxon>Heteroptera</taxon>
        <taxon>Panheteroptera</taxon>
        <taxon>Cimicomorpha</taxon>
        <taxon>Miridae</taxon>
        <taxon>Dicyphina</taxon>
        <taxon>Nesidiocoris</taxon>
    </lineage>
</organism>
<gene>
    <name evidence="2" type="ORF">NTEN_LOCUS22577</name>
</gene>
<protein>
    <submittedName>
        <fullName evidence="2">Uncharacterized protein</fullName>
    </submittedName>
</protein>
<dbReference type="AlphaFoldDB" id="A0A6H5HPL5"/>
<reference evidence="2 3" key="1">
    <citation type="submission" date="2020-02" db="EMBL/GenBank/DDBJ databases">
        <authorList>
            <person name="Ferguson B K."/>
        </authorList>
    </citation>
    <scope>NUCLEOTIDE SEQUENCE [LARGE SCALE GENOMIC DNA]</scope>
</reference>
<name>A0A6H5HPL5_9HEMI</name>